<evidence type="ECO:0000313" key="2">
    <source>
        <dbReference type="EMBL" id="TSJ42646.1"/>
    </source>
</evidence>
<dbReference type="Proteomes" id="UP000318733">
    <property type="component" value="Unassembled WGS sequence"/>
</dbReference>
<reference evidence="2 3" key="1">
    <citation type="submission" date="2019-07" db="EMBL/GenBank/DDBJ databases">
        <authorList>
            <person name="Huq M.A."/>
        </authorList>
    </citation>
    <scope>NUCLEOTIDE SEQUENCE [LARGE SCALE GENOMIC DNA]</scope>
    <source>
        <strain evidence="2 3">MAH-19</strain>
    </source>
</reference>
<dbReference type="Pfam" id="PF21751">
    <property type="entry name" value="DACNV"/>
    <property type="match status" value="1"/>
</dbReference>
<dbReference type="EMBL" id="VLPK01000001">
    <property type="protein sequence ID" value="TSJ42646.1"/>
    <property type="molecule type" value="Genomic_DNA"/>
</dbReference>
<name>A0A556MRQ6_9SPHI</name>
<comment type="caution">
    <text evidence="2">The sequence shown here is derived from an EMBL/GenBank/DDBJ whole genome shotgun (WGS) entry which is preliminary data.</text>
</comment>
<dbReference type="AlphaFoldDB" id="A0A556MRQ6"/>
<dbReference type="OrthoDB" id="733084at2"/>
<dbReference type="InterPro" id="IPR048551">
    <property type="entry name" value="DACNV"/>
</dbReference>
<keyword evidence="3" id="KW-1185">Reference proteome</keyword>
<evidence type="ECO:0000259" key="1">
    <source>
        <dbReference type="Pfam" id="PF21751"/>
    </source>
</evidence>
<feature type="domain" description="Probable sensor" evidence="1">
    <location>
        <begin position="26"/>
        <end position="126"/>
    </location>
</feature>
<proteinExistence type="predicted"/>
<gene>
    <name evidence="2" type="ORF">FO440_00190</name>
</gene>
<sequence>MPKHDQPADLAKYVSDYFKGLKTFKRPKPSATLLTDLFNCLYYASMQTEEGELTQVAVCLYNPDEQNEEVDLDEEPIDHWQFTAFNEPIPLTTKSIVKISKAADPWSTTIAVYYDEAGELFIHGLIDQAIHNQSYINYESDGAPAFPGELQVTIQGIGIIAVTRGRRLLGILRQHILVKSFLDVLGIGQLSDLLELKSKSSLRNVEQFLKKNYPEEEYEEVEELVFNVWRDTLSRLFIQIRKYHHGGAILITKDKKNLDIKYPFVYKRLFYAMNRFVKVSLQYENIKRKVSRLKTIPKDDFDLFINVEFWKKEVSNELKGAIRFIASQTCVDGLIVFNEKLETLGFGAVIENISPPNEVYYSPNAEYKDANLIKRNPQELGTRHRSMMTYCAENEGSIGIVISQDGDIRIMSLFDRKLIVWENVKTQRYLRASISVSPPKL</sequence>
<evidence type="ECO:0000313" key="3">
    <source>
        <dbReference type="Proteomes" id="UP000318733"/>
    </source>
</evidence>
<accession>A0A556MRQ6</accession>
<organism evidence="2 3">
    <name type="scientific">Mucilaginibacter corticis</name>
    <dbReference type="NCBI Taxonomy" id="2597670"/>
    <lineage>
        <taxon>Bacteria</taxon>
        <taxon>Pseudomonadati</taxon>
        <taxon>Bacteroidota</taxon>
        <taxon>Sphingobacteriia</taxon>
        <taxon>Sphingobacteriales</taxon>
        <taxon>Sphingobacteriaceae</taxon>
        <taxon>Mucilaginibacter</taxon>
    </lineage>
</organism>
<protein>
    <recommendedName>
        <fullName evidence="1">Probable sensor domain-containing protein</fullName>
    </recommendedName>
</protein>
<dbReference type="RefSeq" id="WP_144246217.1">
    <property type="nucleotide sequence ID" value="NZ_VLPK01000001.1"/>
</dbReference>